<dbReference type="InterPro" id="IPR036397">
    <property type="entry name" value="RNaseH_sf"/>
</dbReference>
<keyword evidence="3" id="KW-1185">Reference proteome</keyword>
<dbReference type="Gene3D" id="3.30.420.10">
    <property type="entry name" value="Ribonuclease H-like superfamily/Ribonuclease H"/>
    <property type="match status" value="1"/>
</dbReference>
<dbReference type="PANTHER" id="PTHR46060">
    <property type="entry name" value="MARINER MOS1 TRANSPOSASE-LIKE PROTEIN"/>
    <property type="match status" value="1"/>
</dbReference>
<evidence type="ECO:0000313" key="3">
    <source>
        <dbReference type="Proteomes" id="UP000499080"/>
    </source>
</evidence>
<dbReference type="Proteomes" id="UP000499080">
    <property type="component" value="Unassembled WGS sequence"/>
</dbReference>
<accession>A0A4Y2W7B1</accession>
<dbReference type="EMBL" id="BGPR01055926">
    <property type="protein sequence ID" value="GBO32474.1"/>
    <property type="molecule type" value="Genomic_DNA"/>
</dbReference>
<protein>
    <recommendedName>
        <fullName evidence="1">Tc1-like transposase DDE domain-containing protein</fullName>
    </recommendedName>
</protein>
<gene>
    <name evidence="2" type="ORF">AVEN_182862_1</name>
</gene>
<evidence type="ECO:0000313" key="2">
    <source>
        <dbReference type="EMBL" id="GBO32474.1"/>
    </source>
</evidence>
<dbReference type="PANTHER" id="PTHR46060:SF1">
    <property type="entry name" value="MARINER MOS1 TRANSPOSASE-LIKE PROTEIN"/>
    <property type="match status" value="1"/>
</dbReference>
<comment type="caution">
    <text evidence="2">The sequence shown here is derived from an EMBL/GenBank/DDBJ whole genome shotgun (WGS) entry which is preliminary data.</text>
</comment>
<dbReference type="GO" id="GO:0003676">
    <property type="term" value="F:nucleic acid binding"/>
    <property type="evidence" value="ECO:0007669"/>
    <property type="project" value="InterPro"/>
</dbReference>
<dbReference type="InterPro" id="IPR038717">
    <property type="entry name" value="Tc1-like_DDE_dom"/>
</dbReference>
<feature type="domain" description="Tc1-like transposase DDE" evidence="1">
    <location>
        <begin position="27"/>
        <end position="103"/>
    </location>
</feature>
<dbReference type="OrthoDB" id="10017160at2759"/>
<proteinExistence type="predicted"/>
<reference evidence="2 3" key="1">
    <citation type="journal article" date="2019" name="Sci. Rep.">
        <title>Orb-weaving spider Araneus ventricosus genome elucidates the spidroin gene catalogue.</title>
        <authorList>
            <person name="Kono N."/>
            <person name="Nakamura H."/>
            <person name="Ohtoshi R."/>
            <person name="Moran D.A.P."/>
            <person name="Shinohara A."/>
            <person name="Yoshida Y."/>
            <person name="Fujiwara M."/>
            <person name="Mori M."/>
            <person name="Tomita M."/>
            <person name="Arakawa K."/>
        </authorList>
    </citation>
    <scope>NUCLEOTIDE SEQUENCE [LARGE SCALE GENOMIC DNA]</scope>
</reference>
<organism evidence="2 3">
    <name type="scientific">Araneus ventricosus</name>
    <name type="common">Orbweaver spider</name>
    <name type="synonym">Epeira ventricosa</name>
    <dbReference type="NCBI Taxonomy" id="182803"/>
    <lineage>
        <taxon>Eukaryota</taxon>
        <taxon>Metazoa</taxon>
        <taxon>Ecdysozoa</taxon>
        <taxon>Arthropoda</taxon>
        <taxon>Chelicerata</taxon>
        <taxon>Arachnida</taxon>
        <taxon>Araneae</taxon>
        <taxon>Araneomorphae</taxon>
        <taxon>Entelegynae</taxon>
        <taxon>Araneoidea</taxon>
        <taxon>Araneidae</taxon>
        <taxon>Araneus</taxon>
    </lineage>
</organism>
<evidence type="ECO:0000259" key="1">
    <source>
        <dbReference type="Pfam" id="PF13358"/>
    </source>
</evidence>
<name>A0A4Y2W7B1_ARAVE</name>
<dbReference type="Pfam" id="PF13358">
    <property type="entry name" value="DDE_3"/>
    <property type="match status" value="1"/>
</dbReference>
<sequence length="111" mass="13039">MADRIDSLAKCELLSAIRFSKAESWFVEKDQFSCFLSDFTKLRRPILTSGVVLIHDNVRFHKNVVTQQLLKKFKWDVSYHPAYSPDLATSDFHLFLELKNWLADQWALTLF</sequence>
<dbReference type="AlphaFoldDB" id="A0A4Y2W7B1"/>
<dbReference type="InterPro" id="IPR052709">
    <property type="entry name" value="Transposase-MT_Hybrid"/>
</dbReference>